<reference evidence="1 2" key="1">
    <citation type="submission" date="2023-12" db="EMBL/GenBank/DDBJ databases">
        <title>Genomic sequences of Capnocytophaga and Parvimonas strains.</title>
        <authorList>
            <person name="Watt R.M."/>
            <person name="Wang M."/>
            <person name="Yang T."/>
            <person name="Tong W.M."/>
        </authorList>
    </citation>
    <scope>NUCLEOTIDE SEQUENCE [LARGE SCALE GENOMIC DNA]</scope>
    <source>
        <strain evidence="1 2">CCUG 13156</strain>
    </source>
</reference>
<evidence type="ECO:0008006" key="3">
    <source>
        <dbReference type="Google" id="ProtNLM"/>
    </source>
</evidence>
<evidence type="ECO:0000313" key="1">
    <source>
        <dbReference type="EMBL" id="MEB3041896.1"/>
    </source>
</evidence>
<accession>A0ABU5YD60</accession>
<dbReference type="EMBL" id="JAYKBV010000038">
    <property type="protein sequence ID" value="MEB3041896.1"/>
    <property type="molecule type" value="Genomic_DNA"/>
</dbReference>
<protein>
    <recommendedName>
        <fullName evidence="3">HNH domain-containing protein</fullName>
    </recommendedName>
</protein>
<name>A0ABU5YD60_9FLAO</name>
<keyword evidence="2" id="KW-1185">Reference proteome</keyword>
<comment type="caution">
    <text evidence="1">The sequence shown here is derived from an EMBL/GenBank/DDBJ whole genome shotgun (WGS) entry which is preliminary data.</text>
</comment>
<gene>
    <name evidence="1" type="ORF">VJJ49_14530</name>
</gene>
<evidence type="ECO:0000313" key="2">
    <source>
        <dbReference type="Proteomes" id="UP001324270"/>
    </source>
</evidence>
<dbReference type="Proteomes" id="UP001324270">
    <property type="component" value="Unassembled WGS sequence"/>
</dbReference>
<proteinExistence type="predicted"/>
<dbReference type="Gene3D" id="1.10.30.50">
    <property type="match status" value="1"/>
</dbReference>
<dbReference type="RefSeq" id="WP_323980363.1">
    <property type="nucleotide sequence ID" value="NZ_JAYKBV010000038.1"/>
</dbReference>
<sequence>MIPIDITKSNIIEAREHHIKCLTPKILKSVSDSDNSGIKSFLTEDRIKCILGGLPEELLQLNQLFFQNVIENFKIEDLEAYNDITKINQPEEKRRLRNIFDNIYVEIEDIFDYGKFSKKRNKQYDIYDLAEKLDIPTCPYCNRMYTKTVIGELGEKIIRPEFDHWFPKSQYPLLALSFYNLIPSCHICNSNLKGKIKPDLKYHFHPYNPINNFHPIFSYELKDYDSYKIKFGFRGEFDEKEKFEESLKIFELENIYQAHEDEVKDLIKIRQAYSDKYIEILNDSLKGVNLSKEEVYRLAFGVHYEEDKFDRRPLSKLKKDILTELGII</sequence>
<organism evidence="1 2">
    <name type="scientific">Capnocytophaga gingivalis</name>
    <dbReference type="NCBI Taxonomy" id="1017"/>
    <lineage>
        <taxon>Bacteria</taxon>
        <taxon>Pseudomonadati</taxon>
        <taxon>Bacteroidota</taxon>
        <taxon>Flavobacteriia</taxon>
        <taxon>Flavobacteriales</taxon>
        <taxon>Flavobacteriaceae</taxon>
        <taxon>Capnocytophaga</taxon>
    </lineage>
</organism>